<evidence type="ECO:0000313" key="9">
    <source>
        <dbReference type="EMBL" id="OWA53856.1"/>
    </source>
</evidence>
<dbReference type="Gene3D" id="3.40.50.1820">
    <property type="entry name" value="alpha/beta hydrolase"/>
    <property type="match status" value="1"/>
</dbReference>
<dbReference type="Proteomes" id="UP000192578">
    <property type="component" value="Unassembled WGS sequence"/>
</dbReference>
<sequence length="500" mass="55288">MVRLTCLLVMGLLSAVLSTTQAIESCCRDLGCFSSDAPFFHPLYRPVISVPKCSLLDTFQLHLNTRLNPIQTQVLDPYQPSTFGSTNLDLSKATAILIHGFTDLWDWPWWSDMVAAILRDADVNVIRLNWDEATVLPFIQSVADTRLAGAFVAKFINILKDEHGYNPQRIHIISHSLGVHAAAYAGERVDKVGRITGLDPGRLYFENTEPAVRLDPTDATVVDNIITDGENFPGFALGSLQQMGHISIYVNGGSRQPGCALGQIATIFGTQTAYNSTTYDASAIWRMTEYQNKACSHWRAFFLFLESIGREKSSSLAFECGSYNEFLAGNCFSNASARTSVGYYPNLDLVSGNVMRNFYSAATDRIPFSTMGFKLNFRLQSKTENSNSQAKRGTLTARIVGTLGATEKLTITSEIIDLTPGAEVSLYFHSKHQTLGAIQAVTLEWDAVPNPFLPLDWMRKHYIYLAGDLQLTTDHGSLIRLRPSRAQILENEDLTATVGV</sequence>
<feature type="active site" description="Charge relay system" evidence="4">
    <location>
        <position position="199"/>
    </location>
</feature>
<dbReference type="PANTHER" id="PTHR11610">
    <property type="entry name" value="LIPASE"/>
    <property type="match status" value="1"/>
</dbReference>
<dbReference type="GO" id="GO:0046872">
    <property type="term" value="F:metal ion binding"/>
    <property type="evidence" value="ECO:0007669"/>
    <property type="project" value="UniProtKB-KW"/>
</dbReference>
<feature type="binding site" evidence="5">
    <location>
        <position position="215"/>
    </location>
    <ligand>
        <name>Ca(2+)</name>
        <dbReference type="ChEBI" id="CHEBI:29108"/>
    </ligand>
</feature>
<dbReference type="InterPro" id="IPR013818">
    <property type="entry name" value="Lipase"/>
</dbReference>
<dbReference type="InterPro" id="IPR000734">
    <property type="entry name" value="TAG_lipase"/>
</dbReference>
<dbReference type="PIRSF" id="PIRSF000865">
    <property type="entry name" value="Lipoprotein_lipase_LIPH"/>
    <property type="match status" value="1"/>
</dbReference>
<dbReference type="OrthoDB" id="199913at2759"/>
<dbReference type="AlphaFoldDB" id="A0A9X6RNN6"/>
<evidence type="ECO:0000256" key="3">
    <source>
        <dbReference type="ARBA" id="ARBA00022525"/>
    </source>
</evidence>
<feature type="binding site" evidence="5">
    <location>
        <position position="218"/>
    </location>
    <ligand>
        <name>Ca(2+)</name>
        <dbReference type="ChEBI" id="CHEBI:29108"/>
    </ligand>
</feature>
<comment type="subcellular location">
    <subcellularLocation>
        <location evidence="1">Secreted</location>
    </subcellularLocation>
</comment>
<evidence type="ECO:0000256" key="1">
    <source>
        <dbReference type="ARBA" id="ARBA00004613"/>
    </source>
</evidence>
<evidence type="ECO:0000259" key="8">
    <source>
        <dbReference type="Pfam" id="PF00151"/>
    </source>
</evidence>
<dbReference type="InterPro" id="IPR029058">
    <property type="entry name" value="AB_hydrolase_fold"/>
</dbReference>
<organism evidence="9 10">
    <name type="scientific">Hypsibius exemplaris</name>
    <name type="common">Freshwater tardigrade</name>
    <dbReference type="NCBI Taxonomy" id="2072580"/>
    <lineage>
        <taxon>Eukaryota</taxon>
        <taxon>Metazoa</taxon>
        <taxon>Ecdysozoa</taxon>
        <taxon>Tardigrada</taxon>
        <taxon>Eutardigrada</taxon>
        <taxon>Parachela</taxon>
        <taxon>Hypsibioidea</taxon>
        <taxon>Hypsibiidae</taxon>
        <taxon>Hypsibius</taxon>
    </lineage>
</organism>
<gene>
    <name evidence="9" type="ORF">BV898_18276</name>
</gene>
<evidence type="ECO:0000313" key="10">
    <source>
        <dbReference type="Proteomes" id="UP000192578"/>
    </source>
</evidence>
<feature type="domain" description="Lipase" evidence="8">
    <location>
        <begin position="24"/>
        <end position="368"/>
    </location>
</feature>
<dbReference type="GO" id="GO:0016042">
    <property type="term" value="P:lipid catabolic process"/>
    <property type="evidence" value="ECO:0007669"/>
    <property type="project" value="TreeGrafter"/>
</dbReference>
<dbReference type="PANTHER" id="PTHR11610:SF173">
    <property type="entry name" value="LIPASE DOMAIN-CONTAINING PROTEIN-RELATED"/>
    <property type="match status" value="1"/>
</dbReference>
<dbReference type="CDD" id="cd00707">
    <property type="entry name" value="Pancreat_lipase_like"/>
    <property type="match status" value="1"/>
</dbReference>
<feature type="signal peptide" evidence="7">
    <location>
        <begin position="1"/>
        <end position="22"/>
    </location>
</feature>
<keyword evidence="5" id="KW-0106">Calcium</keyword>
<dbReference type="GO" id="GO:0016298">
    <property type="term" value="F:lipase activity"/>
    <property type="evidence" value="ECO:0007669"/>
    <property type="project" value="InterPro"/>
</dbReference>
<keyword evidence="7" id="KW-0732">Signal</keyword>
<keyword evidence="10" id="KW-1185">Reference proteome</keyword>
<proteinExistence type="inferred from homology"/>
<dbReference type="GO" id="GO:0005615">
    <property type="term" value="C:extracellular space"/>
    <property type="evidence" value="ECO:0007669"/>
    <property type="project" value="TreeGrafter"/>
</dbReference>
<evidence type="ECO:0000256" key="2">
    <source>
        <dbReference type="ARBA" id="ARBA00010701"/>
    </source>
</evidence>
<comment type="similarity">
    <text evidence="2 6">Belongs to the AB hydrolase superfamily. Lipase family.</text>
</comment>
<evidence type="ECO:0000256" key="6">
    <source>
        <dbReference type="RuleBase" id="RU004262"/>
    </source>
</evidence>
<feature type="active site" description="Charge relay system" evidence="4">
    <location>
        <position position="297"/>
    </location>
</feature>
<feature type="active site" description="Nucleophile" evidence="4">
    <location>
        <position position="176"/>
    </location>
</feature>
<dbReference type="InterPro" id="IPR016272">
    <property type="entry name" value="Lipase_LIPH"/>
</dbReference>
<reference evidence="10" key="1">
    <citation type="submission" date="2017-01" db="EMBL/GenBank/DDBJ databases">
        <title>Comparative genomics of anhydrobiosis in the tardigrade Hypsibius dujardini.</title>
        <authorList>
            <person name="Yoshida Y."/>
            <person name="Koutsovoulos G."/>
            <person name="Laetsch D."/>
            <person name="Stevens L."/>
            <person name="Kumar S."/>
            <person name="Horikawa D."/>
            <person name="Ishino K."/>
            <person name="Komine S."/>
            <person name="Tomita M."/>
            <person name="Blaxter M."/>
            <person name="Arakawa K."/>
        </authorList>
    </citation>
    <scope>NUCLEOTIDE SEQUENCE [LARGE SCALE GENOMIC DNA]</scope>
    <source>
        <strain evidence="10">Z151</strain>
    </source>
</reference>
<name>A0A9X6RNN6_HYPEX</name>
<feature type="binding site" evidence="5">
    <location>
        <position position="213"/>
    </location>
    <ligand>
        <name>Ca(2+)</name>
        <dbReference type="ChEBI" id="CHEBI:29108"/>
    </ligand>
</feature>
<comment type="caution">
    <text evidence="9">The sequence shown here is derived from an EMBL/GenBank/DDBJ whole genome shotgun (WGS) entry which is preliminary data.</text>
</comment>
<dbReference type="SUPFAM" id="SSF53474">
    <property type="entry name" value="alpha/beta-Hydrolases"/>
    <property type="match status" value="1"/>
</dbReference>
<dbReference type="GO" id="GO:0052689">
    <property type="term" value="F:carboxylic ester hydrolase activity"/>
    <property type="evidence" value="ECO:0007669"/>
    <property type="project" value="InterPro"/>
</dbReference>
<accession>A0A9X6RNN6</accession>
<evidence type="ECO:0000256" key="7">
    <source>
        <dbReference type="SAM" id="SignalP"/>
    </source>
</evidence>
<evidence type="ECO:0000256" key="4">
    <source>
        <dbReference type="PIRSR" id="PIRSR000865-1"/>
    </source>
</evidence>
<protein>
    <submittedName>
        <fullName evidence="9">Inactive pancreatic lipase-related protein 1</fullName>
    </submittedName>
</protein>
<feature type="chain" id="PRO_5040899395" evidence="7">
    <location>
        <begin position="23"/>
        <end position="500"/>
    </location>
</feature>
<keyword evidence="3" id="KW-0964">Secreted</keyword>
<dbReference type="Pfam" id="PF00151">
    <property type="entry name" value="Lipase"/>
    <property type="match status" value="1"/>
</dbReference>
<dbReference type="PRINTS" id="PR00821">
    <property type="entry name" value="TAGLIPASE"/>
</dbReference>
<dbReference type="EMBL" id="MTYJ01000351">
    <property type="protein sequence ID" value="OWA53856.1"/>
    <property type="molecule type" value="Genomic_DNA"/>
</dbReference>
<evidence type="ECO:0000256" key="5">
    <source>
        <dbReference type="PIRSR" id="PIRSR000865-2"/>
    </source>
</evidence>
<dbReference type="InterPro" id="IPR033906">
    <property type="entry name" value="Lipase_N"/>
</dbReference>
<keyword evidence="5" id="KW-0479">Metal-binding</keyword>